<proteinExistence type="predicted"/>
<organism evidence="1 2">
    <name type="scientific">Scortum barcoo</name>
    <name type="common">barcoo grunter</name>
    <dbReference type="NCBI Taxonomy" id="214431"/>
    <lineage>
        <taxon>Eukaryota</taxon>
        <taxon>Metazoa</taxon>
        <taxon>Chordata</taxon>
        <taxon>Craniata</taxon>
        <taxon>Vertebrata</taxon>
        <taxon>Euteleostomi</taxon>
        <taxon>Actinopterygii</taxon>
        <taxon>Neopterygii</taxon>
        <taxon>Teleostei</taxon>
        <taxon>Neoteleostei</taxon>
        <taxon>Acanthomorphata</taxon>
        <taxon>Eupercaria</taxon>
        <taxon>Centrarchiformes</taxon>
        <taxon>Terapontoidei</taxon>
        <taxon>Terapontidae</taxon>
        <taxon>Scortum</taxon>
    </lineage>
</organism>
<evidence type="ECO:0000313" key="1">
    <source>
        <dbReference type="EMBL" id="KAI3370962.1"/>
    </source>
</evidence>
<name>A0ACB8WSF9_9TELE</name>
<feature type="non-terminal residue" evidence="1">
    <location>
        <position position="1006"/>
    </location>
</feature>
<evidence type="ECO:0000313" key="2">
    <source>
        <dbReference type="Proteomes" id="UP000831701"/>
    </source>
</evidence>
<dbReference type="Proteomes" id="UP000831701">
    <property type="component" value="Chromosome 6"/>
</dbReference>
<feature type="non-terminal residue" evidence="1">
    <location>
        <position position="1"/>
    </location>
</feature>
<accession>A0ACB8WSF9</accession>
<comment type="caution">
    <text evidence="1">The sequence shown here is derived from an EMBL/GenBank/DDBJ whole genome shotgun (WGS) entry which is preliminary data.</text>
</comment>
<keyword evidence="2" id="KW-1185">Reference proteome</keyword>
<sequence length="1006" mass="110308">CARQVTLNIYFEALEWENSLPPLVFNRSRAVALRGAGRPPSARGDPARFWQGSAAVPRRGKETVYCRLVVCDRLLRLTAQPSEKSVLALAAEVQRCQQKYQDSSVRYQTSTLLFCNEMSRMFRFDTNSLSLAAQLFNDAAVISHLDVMPVRVLSEGAGPGAQVPTHLTEIPISLISTDTDCSNHTVKGKVVHKGPLVSLQADNFILKTVIQVLLRGSTEIDSGDINLIGAVVCPTLIQFVQTDENTDMFESKIRKEYMFWFEEQSSANASINVVLLGALAKDFNGAVNQGDVVVASGFTVGKSPTVQKDKLHPCNLLLSGGDACVYVSRLPPSPPNPRSSPAAKRSAALSAEVSRTAKAPKYTYVGLGDLKAGSVVNVYGVVVFFKQPFKSRGTDFCSSLKITDQSNQKIGCTIFREKLEDHPKIFQNGDIVRMHRVKTQSFNDSITLVNTYGFSVVTFDGTLGADVEPRTSSRSFHFDQEDRRIVEELRSWAASHALLPPVSTIPLSTVQPKAYFDLTCQLLAKAPVDTTCTLLRVWDGTRCPHTLLKVIVEPNVTEGPSSFSAEKESLIANVLVYDNHVESARQLKPGNFLRIYNLRAIPGSSKVPGLTSSQSVEVDHLAFHLHGGTAYGRGIRVLPENSPDVQELRRVIEAFTEEDELNDSSLLEVWSTPPESLDGETVECSTERSCGHDVQPVTLSELKRSDQGGVHHVRVQLRSYEPRRLHQALKLYCSKCTSMQDVPDDELVAGLFSEASWDSGPCSVPPWMLSGRVDVPGDPPGSPNRALNVHLSTQLVSEGKSKELIFLMGSTLEETCRLTAGYQNIVPIRSSGGRLALLDLSAPFLFRGRKRYYGCRRCSEAAVREPSAEGVELIDEKMVAEALGVQLLRFVLLMKLELQDATDTLDAFLWRDAESFFGVSAEDVSANQEAQQSVRQAMDSLCPPGGSTGVFASPQVSVRGSTCVCRRIERRMTRDRTKPAIRSAAPESPNPFPPRGPTPSPPEPPA</sequence>
<protein>
    <submittedName>
        <fullName evidence="1">Uncharacterized protein</fullName>
    </submittedName>
</protein>
<dbReference type="EMBL" id="CM041536">
    <property type="protein sequence ID" value="KAI3370962.1"/>
    <property type="molecule type" value="Genomic_DNA"/>
</dbReference>
<gene>
    <name evidence="1" type="ORF">L3Q82_023610</name>
</gene>
<reference evidence="1" key="1">
    <citation type="submission" date="2022-04" db="EMBL/GenBank/DDBJ databases">
        <title>Jade perch genome.</title>
        <authorList>
            <person name="Chao B."/>
        </authorList>
    </citation>
    <scope>NUCLEOTIDE SEQUENCE</scope>
    <source>
        <strain evidence="1">CB-2022</strain>
    </source>
</reference>